<feature type="domain" description="Fibrinogen C-terminal" evidence="4">
    <location>
        <begin position="174"/>
        <end position="362"/>
    </location>
</feature>
<feature type="chain" id="PRO_5035360261" evidence="3">
    <location>
        <begin position="19"/>
        <end position="408"/>
    </location>
</feature>
<dbReference type="Gene3D" id="3.90.215.10">
    <property type="entry name" value="Gamma Fibrinogen, chain A, domain 1"/>
    <property type="match status" value="1"/>
</dbReference>
<dbReference type="Gene3D" id="4.10.400.10">
    <property type="entry name" value="Low-density Lipoprotein Receptor"/>
    <property type="match status" value="2"/>
</dbReference>
<dbReference type="PROSITE" id="PS51406">
    <property type="entry name" value="FIBRINOGEN_C_2"/>
    <property type="match status" value="1"/>
</dbReference>
<reference evidence="5" key="2">
    <citation type="submission" date="2020-09" db="EMBL/GenBank/DDBJ databases">
        <authorList>
            <person name="Kikuchi T."/>
        </authorList>
    </citation>
    <scope>NUCLEOTIDE SEQUENCE</scope>
    <source>
        <strain evidence="5">Ka4C1</strain>
    </source>
</reference>
<evidence type="ECO:0000256" key="3">
    <source>
        <dbReference type="SAM" id="SignalP"/>
    </source>
</evidence>
<dbReference type="AlphaFoldDB" id="A0A1I7ST37"/>
<comment type="caution">
    <text evidence="2">Lacks conserved residue(s) required for the propagation of feature annotation.</text>
</comment>
<dbReference type="PANTHER" id="PTHR19143">
    <property type="entry name" value="FIBRINOGEN/TENASCIN/ANGIOPOEITIN"/>
    <property type="match status" value="1"/>
</dbReference>
<dbReference type="SMART" id="SM00186">
    <property type="entry name" value="FBG"/>
    <property type="match status" value="1"/>
</dbReference>
<dbReference type="WBParaSite" id="BXY_1620600.1">
    <property type="protein sequence ID" value="BXY_1620600.1"/>
    <property type="gene ID" value="BXY_1620600"/>
</dbReference>
<evidence type="ECO:0000313" key="8">
    <source>
        <dbReference type="WBParaSite" id="BXY_1620600.1"/>
    </source>
</evidence>
<dbReference type="InterPro" id="IPR014716">
    <property type="entry name" value="Fibrinogen_a/b/g_C_1"/>
</dbReference>
<evidence type="ECO:0000313" key="6">
    <source>
        <dbReference type="Proteomes" id="UP000095284"/>
    </source>
</evidence>
<dbReference type="EMBL" id="CAJFDI010000003">
    <property type="protein sequence ID" value="CAD5221700.1"/>
    <property type="molecule type" value="Genomic_DNA"/>
</dbReference>
<dbReference type="EMBL" id="CAJFCV020000003">
    <property type="protein sequence ID" value="CAG9108755.1"/>
    <property type="molecule type" value="Genomic_DNA"/>
</dbReference>
<evidence type="ECO:0000256" key="1">
    <source>
        <dbReference type="ARBA" id="ARBA00023157"/>
    </source>
</evidence>
<dbReference type="PROSITE" id="PS50068">
    <property type="entry name" value="LDLRA_2"/>
    <property type="match status" value="2"/>
</dbReference>
<gene>
    <name evidence="5" type="ORF">BXYJ_LOCUS6809</name>
</gene>
<evidence type="ECO:0000259" key="4">
    <source>
        <dbReference type="PROSITE" id="PS51406"/>
    </source>
</evidence>
<dbReference type="Proteomes" id="UP000095284">
    <property type="component" value="Unplaced"/>
</dbReference>
<proteinExistence type="predicted"/>
<dbReference type="InterPro" id="IPR036056">
    <property type="entry name" value="Fibrinogen-like_C"/>
</dbReference>
<dbReference type="SUPFAM" id="SSF56496">
    <property type="entry name" value="Fibrinogen C-terminal domain-like"/>
    <property type="match status" value="1"/>
</dbReference>
<dbReference type="InterPro" id="IPR002181">
    <property type="entry name" value="Fibrinogen_a/b/g_C_dom"/>
</dbReference>
<keyword evidence="3" id="KW-0732">Signal</keyword>
<dbReference type="eggNOG" id="KOG2579">
    <property type="taxonomic scope" value="Eukaryota"/>
</dbReference>
<dbReference type="CDD" id="cd00112">
    <property type="entry name" value="LDLa"/>
    <property type="match status" value="1"/>
</dbReference>
<name>A0A1I7ST37_BURXY</name>
<dbReference type="SMR" id="A0A1I7ST37"/>
<evidence type="ECO:0000256" key="2">
    <source>
        <dbReference type="PROSITE-ProRule" id="PRU00124"/>
    </source>
</evidence>
<dbReference type="InterPro" id="IPR002172">
    <property type="entry name" value="LDrepeatLR_classA_rpt"/>
</dbReference>
<dbReference type="Proteomes" id="UP000582659">
    <property type="component" value="Unassembled WGS sequence"/>
</dbReference>
<keyword evidence="7" id="KW-1185">Reference proteome</keyword>
<dbReference type="GO" id="GO:0005615">
    <property type="term" value="C:extracellular space"/>
    <property type="evidence" value="ECO:0007669"/>
    <property type="project" value="TreeGrafter"/>
</dbReference>
<evidence type="ECO:0000313" key="7">
    <source>
        <dbReference type="Proteomes" id="UP000659654"/>
    </source>
</evidence>
<protein>
    <submittedName>
        <fullName evidence="5">(pine wood nematode) hypothetical protein</fullName>
    </submittedName>
    <submittedName>
        <fullName evidence="8">Fibrinogen C-terminal domain-containing protein</fullName>
    </submittedName>
</protein>
<dbReference type="Pfam" id="PF00147">
    <property type="entry name" value="Fibrinogen_C"/>
    <property type="match status" value="1"/>
</dbReference>
<evidence type="ECO:0000313" key="5">
    <source>
        <dbReference type="EMBL" id="CAD5221700.1"/>
    </source>
</evidence>
<dbReference type="OrthoDB" id="6514358at2759"/>
<dbReference type="InterPro" id="IPR050373">
    <property type="entry name" value="Fibrinogen_C-term_domain"/>
</dbReference>
<keyword evidence="1" id="KW-1015">Disulfide bond</keyword>
<sequence length="408" mass="46555">MIVLLYICSVLFAYFTIAFERPKPEDYPKNGNCEPGYFDCGYINSTYCIPFSTVRDCILDCANGSDEECGEDLILCDMEVKRGNSRCGKCVKEHEMNKYCVDHKWENLCKEDNVVQCETTKNCVHKGWINDGEDDCGDGSDENCPGPQCPFINDETHREAYTTPGSSNEYTQRSVNTTWPADCADHILDNPLLNGNSTRTVYDMRCHDPAQCSFTVMCDFDLFGGGWTVLFQRKFPPQIRFNRTWKEYKEGFGVMSSSSEFWLGNDRIHSLTARRHCVNELIVYAKTSREGRVRYTKYDSFVVCDETEGYKLILGGMSGFLPYFENIDGLLFSRDKAFQTFNTKTKSCPQISGGWWMASDDCSMEIPTTSFYAFDKNKGVTWNGERVIEIRFLIRPKGFSAPSNGKTK</sequence>
<dbReference type="Proteomes" id="UP000659654">
    <property type="component" value="Unassembled WGS sequence"/>
</dbReference>
<organism evidence="6 8">
    <name type="scientific">Bursaphelenchus xylophilus</name>
    <name type="common">Pinewood nematode worm</name>
    <name type="synonym">Aphelenchoides xylophilus</name>
    <dbReference type="NCBI Taxonomy" id="6326"/>
    <lineage>
        <taxon>Eukaryota</taxon>
        <taxon>Metazoa</taxon>
        <taxon>Ecdysozoa</taxon>
        <taxon>Nematoda</taxon>
        <taxon>Chromadorea</taxon>
        <taxon>Rhabditida</taxon>
        <taxon>Tylenchina</taxon>
        <taxon>Tylenchomorpha</taxon>
        <taxon>Aphelenchoidea</taxon>
        <taxon>Aphelenchoididae</taxon>
        <taxon>Bursaphelenchus</taxon>
    </lineage>
</organism>
<dbReference type="SMART" id="SM00192">
    <property type="entry name" value="LDLa"/>
    <property type="match status" value="2"/>
</dbReference>
<reference evidence="8" key="1">
    <citation type="submission" date="2016-11" db="UniProtKB">
        <authorList>
            <consortium name="WormBaseParasite"/>
        </authorList>
    </citation>
    <scope>IDENTIFICATION</scope>
</reference>
<dbReference type="PRINTS" id="PR00261">
    <property type="entry name" value="LDLRECEPTOR"/>
</dbReference>
<dbReference type="InterPro" id="IPR036055">
    <property type="entry name" value="LDL_receptor-like_sf"/>
</dbReference>
<feature type="signal peptide" evidence="3">
    <location>
        <begin position="1"/>
        <end position="18"/>
    </location>
</feature>
<dbReference type="SUPFAM" id="SSF57424">
    <property type="entry name" value="LDL receptor-like module"/>
    <property type="match status" value="2"/>
</dbReference>
<dbReference type="PANTHER" id="PTHR19143:SF327">
    <property type="entry name" value="FI21813P1-RELATED"/>
    <property type="match status" value="1"/>
</dbReference>
<accession>A0A1I7ST37</accession>